<protein>
    <recommendedName>
        <fullName evidence="3">SpoVT-AbrB domain-containing protein</fullName>
    </recommendedName>
</protein>
<dbReference type="EMBL" id="BAAASK010000002">
    <property type="protein sequence ID" value="GAA2672873.1"/>
    <property type="molecule type" value="Genomic_DNA"/>
</dbReference>
<gene>
    <name evidence="1" type="ORF">GCM10010310_13600</name>
</gene>
<evidence type="ECO:0000313" key="2">
    <source>
        <dbReference type="Proteomes" id="UP001499989"/>
    </source>
</evidence>
<comment type="caution">
    <text evidence="1">The sequence shown here is derived from an EMBL/GenBank/DDBJ whole genome shotgun (WGS) entry which is preliminary data.</text>
</comment>
<keyword evidence="2" id="KW-1185">Reference proteome</keyword>
<name>A0ABN3SF14_9ACTN</name>
<evidence type="ECO:0008006" key="3">
    <source>
        <dbReference type="Google" id="ProtNLM"/>
    </source>
</evidence>
<sequence>MIREPAEIVVREDGSVELPMGLLVEAGLSVGARLLAYSDGDGRIVLRREADALDDLINGRPL</sequence>
<evidence type="ECO:0000313" key="1">
    <source>
        <dbReference type="EMBL" id="GAA2672873.1"/>
    </source>
</evidence>
<accession>A0ABN3SF14</accession>
<reference evidence="1 2" key="1">
    <citation type="journal article" date="2019" name="Int. J. Syst. Evol. Microbiol.">
        <title>The Global Catalogue of Microorganisms (GCM) 10K type strain sequencing project: providing services to taxonomists for standard genome sequencing and annotation.</title>
        <authorList>
            <consortium name="The Broad Institute Genomics Platform"/>
            <consortium name="The Broad Institute Genome Sequencing Center for Infectious Disease"/>
            <person name="Wu L."/>
            <person name="Ma J."/>
        </authorList>
    </citation>
    <scope>NUCLEOTIDE SEQUENCE [LARGE SCALE GENOMIC DNA]</scope>
    <source>
        <strain evidence="1 2">JCM 4531</strain>
    </source>
</reference>
<dbReference type="Proteomes" id="UP001499989">
    <property type="component" value="Unassembled WGS sequence"/>
</dbReference>
<organism evidence="1 2">
    <name type="scientific">Streptomyces violaceolatus</name>
    <dbReference type="NCBI Taxonomy" id="67378"/>
    <lineage>
        <taxon>Bacteria</taxon>
        <taxon>Bacillati</taxon>
        <taxon>Actinomycetota</taxon>
        <taxon>Actinomycetes</taxon>
        <taxon>Kitasatosporales</taxon>
        <taxon>Streptomycetaceae</taxon>
        <taxon>Streptomyces</taxon>
        <taxon>Streptomyces violaceoruber group</taxon>
    </lineage>
</organism>
<proteinExistence type="predicted"/>